<dbReference type="RefSeq" id="WP_004325640.1">
    <property type="nucleotide sequence ID" value="NZ_CACRTB010000035.1"/>
</dbReference>
<proteinExistence type="predicted"/>
<organism evidence="1 5">
    <name type="scientific">Bacteroides caccae</name>
    <dbReference type="NCBI Taxonomy" id="47678"/>
    <lineage>
        <taxon>Bacteria</taxon>
        <taxon>Pseudomonadati</taxon>
        <taxon>Bacteroidota</taxon>
        <taxon>Bacteroidia</taxon>
        <taxon>Bacteroidales</taxon>
        <taxon>Bacteroidaceae</taxon>
        <taxon>Bacteroides</taxon>
    </lineage>
</organism>
<dbReference type="EMBL" id="VVYP01000016">
    <property type="protein sequence ID" value="KAA5462601.1"/>
    <property type="molecule type" value="Genomic_DNA"/>
</dbReference>
<dbReference type="EMBL" id="VVYJ01000007">
    <property type="protein sequence ID" value="KAA5475964.1"/>
    <property type="molecule type" value="Genomic_DNA"/>
</dbReference>
<dbReference type="AlphaFoldDB" id="A0A174V5A3"/>
<dbReference type="Proteomes" id="UP000475905">
    <property type="component" value="Unassembled WGS sequence"/>
</dbReference>
<evidence type="ECO:0000313" key="4">
    <source>
        <dbReference type="EMBL" id="KAA5488326.1"/>
    </source>
</evidence>
<dbReference type="Proteomes" id="UP000095725">
    <property type="component" value="Unassembled WGS sequence"/>
</dbReference>
<accession>A0A174V5A3</accession>
<gene>
    <name evidence="1" type="ORF">ERS852558_02389</name>
    <name evidence="4" type="ORF">F2Y35_17845</name>
    <name evidence="2" type="ORF">F2Y36_13265</name>
    <name evidence="3" type="ORF">F2Y39_13800</name>
</gene>
<name>A0A174V5A3_9BACE</name>
<evidence type="ECO:0000313" key="8">
    <source>
        <dbReference type="Proteomes" id="UP000491168"/>
    </source>
</evidence>
<evidence type="ECO:0000313" key="6">
    <source>
        <dbReference type="Proteomes" id="UP000427825"/>
    </source>
</evidence>
<reference evidence="6 7" key="2">
    <citation type="journal article" date="2019" name="Nat. Med.">
        <title>A library of human gut bacterial isolates paired with longitudinal multiomics data enables mechanistic microbiome research.</title>
        <authorList>
            <person name="Poyet M."/>
            <person name="Groussin M."/>
            <person name="Gibbons S.M."/>
            <person name="Avila-Pacheco J."/>
            <person name="Jiang X."/>
            <person name="Kearney S.M."/>
            <person name="Perrotta A.R."/>
            <person name="Berdy B."/>
            <person name="Zhao S."/>
            <person name="Lieberman T.D."/>
            <person name="Swanson P.K."/>
            <person name="Smith M."/>
            <person name="Roesemann S."/>
            <person name="Alexander J.E."/>
            <person name="Rich S.A."/>
            <person name="Livny J."/>
            <person name="Vlamakis H."/>
            <person name="Clish C."/>
            <person name="Bullock K."/>
            <person name="Deik A."/>
            <person name="Scott J."/>
            <person name="Pierce K.A."/>
            <person name="Xavier R.J."/>
            <person name="Alm E.J."/>
        </authorList>
    </citation>
    <scope>NUCLEOTIDE SEQUENCE [LARGE SCALE GENOMIC DNA]</scope>
    <source>
        <strain evidence="4 8">BIOML-A21</strain>
        <strain evidence="3 6">BIOML-A25</strain>
        <strain evidence="2 7">BIOML-A31</strain>
    </source>
</reference>
<evidence type="ECO:0000313" key="2">
    <source>
        <dbReference type="EMBL" id="KAA5462601.1"/>
    </source>
</evidence>
<evidence type="ECO:0000313" key="3">
    <source>
        <dbReference type="EMBL" id="KAA5475964.1"/>
    </source>
</evidence>
<dbReference type="Proteomes" id="UP000427825">
    <property type="component" value="Unassembled WGS sequence"/>
</dbReference>
<dbReference type="Proteomes" id="UP000491168">
    <property type="component" value="Unassembled WGS sequence"/>
</dbReference>
<evidence type="ECO:0000313" key="7">
    <source>
        <dbReference type="Proteomes" id="UP000475905"/>
    </source>
</evidence>
<dbReference type="EMBL" id="CZBL01000009">
    <property type="protein sequence ID" value="CUQ27220.1"/>
    <property type="molecule type" value="Genomic_DNA"/>
</dbReference>
<reference evidence="1 5" key="1">
    <citation type="submission" date="2015-09" db="EMBL/GenBank/DDBJ databases">
        <authorList>
            <consortium name="Pathogen Informatics"/>
        </authorList>
    </citation>
    <scope>NUCLEOTIDE SEQUENCE [LARGE SCALE GENOMIC DNA]</scope>
    <source>
        <strain evidence="1 5">2789STDY5834946</strain>
    </source>
</reference>
<evidence type="ECO:0000313" key="1">
    <source>
        <dbReference type="EMBL" id="CUQ27220.1"/>
    </source>
</evidence>
<evidence type="ECO:0000313" key="5">
    <source>
        <dbReference type="Proteomes" id="UP000095725"/>
    </source>
</evidence>
<protein>
    <submittedName>
        <fullName evidence="1">Uncharacterized protein</fullName>
    </submittedName>
</protein>
<sequence length="64" mass="7529">MEAKFKKGQSVRITKRNGEVIDGVIRDWDYNICTFGREYNVDYMKDGQVWTVICVPEDAIQELR</sequence>
<dbReference type="EMBL" id="VVYF01000020">
    <property type="protein sequence ID" value="KAA5488326.1"/>
    <property type="molecule type" value="Genomic_DNA"/>
</dbReference>